<dbReference type="PROSITE" id="PS51819">
    <property type="entry name" value="VOC"/>
    <property type="match status" value="1"/>
</dbReference>
<protein>
    <submittedName>
        <fullName evidence="2">VOC family protein</fullName>
    </submittedName>
</protein>
<dbReference type="SUPFAM" id="SSF54593">
    <property type="entry name" value="Glyoxalase/Bleomycin resistance protein/Dihydroxybiphenyl dioxygenase"/>
    <property type="match status" value="1"/>
</dbReference>
<reference evidence="3" key="1">
    <citation type="journal article" date="2019" name="Int. J. Syst. Evol. Microbiol.">
        <title>The Global Catalogue of Microorganisms (GCM) 10K type strain sequencing project: providing services to taxonomists for standard genome sequencing and annotation.</title>
        <authorList>
            <consortium name="The Broad Institute Genomics Platform"/>
            <consortium name="The Broad Institute Genome Sequencing Center for Infectious Disease"/>
            <person name="Wu L."/>
            <person name="Ma J."/>
        </authorList>
    </citation>
    <scope>NUCLEOTIDE SEQUENCE [LARGE SCALE GENOMIC DNA]</scope>
    <source>
        <strain evidence="3">KCTC 42984</strain>
    </source>
</reference>
<comment type="caution">
    <text evidence="2">The sequence shown here is derived from an EMBL/GenBank/DDBJ whole genome shotgun (WGS) entry which is preliminary data.</text>
</comment>
<feature type="domain" description="VOC" evidence="1">
    <location>
        <begin position="3"/>
        <end position="144"/>
    </location>
</feature>
<dbReference type="EMBL" id="JBHRTQ010000008">
    <property type="protein sequence ID" value="MFC3174606.1"/>
    <property type="molecule type" value="Genomic_DNA"/>
</dbReference>
<sequence length="154" mass="17260">MLLANHFQNAYVTADIDAAVAAMVEQFALTRAPRQIDARQMFTTPDGTAEGTMRMAFIQVGHLQYELIQPVSGNVRLYADFVVPDRPLTLHHVAMRTDDIEAVRAESEAHGRPVVLEGAAQQGLRFMYVDARRTLGHYLEYVQAPEEFWGAKKA</sequence>
<dbReference type="Pfam" id="PF13669">
    <property type="entry name" value="Glyoxalase_4"/>
    <property type="match status" value="1"/>
</dbReference>
<dbReference type="Proteomes" id="UP001595604">
    <property type="component" value="Unassembled WGS sequence"/>
</dbReference>
<evidence type="ECO:0000313" key="2">
    <source>
        <dbReference type="EMBL" id="MFC3174606.1"/>
    </source>
</evidence>
<evidence type="ECO:0000259" key="1">
    <source>
        <dbReference type="PROSITE" id="PS51819"/>
    </source>
</evidence>
<dbReference type="InterPro" id="IPR029068">
    <property type="entry name" value="Glyas_Bleomycin-R_OHBP_Dase"/>
</dbReference>
<keyword evidence="3" id="KW-1185">Reference proteome</keyword>
<dbReference type="InterPro" id="IPR037523">
    <property type="entry name" value="VOC_core"/>
</dbReference>
<dbReference type="Gene3D" id="3.10.180.10">
    <property type="entry name" value="2,3-Dihydroxybiphenyl 1,2-Dioxygenase, domain 1"/>
    <property type="match status" value="1"/>
</dbReference>
<accession>A0ABV7IUW9</accession>
<gene>
    <name evidence="2" type="ORF">ACFOD9_10115</name>
</gene>
<dbReference type="RefSeq" id="WP_379509991.1">
    <property type="nucleotide sequence ID" value="NZ_JBHRTQ010000008.1"/>
</dbReference>
<name>A0ABV7IUW9_9SPHN</name>
<organism evidence="2 3">
    <name type="scientific">Novosphingobium bradum</name>
    <dbReference type="NCBI Taxonomy" id="1737444"/>
    <lineage>
        <taxon>Bacteria</taxon>
        <taxon>Pseudomonadati</taxon>
        <taxon>Pseudomonadota</taxon>
        <taxon>Alphaproteobacteria</taxon>
        <taxon>Sphingomonadales</taxon>
        <taxon>Sphingomonadaceae</taxon>
        <taxon>Novosphingobium</taxon>
    </lineage>
</organism>
<evidence type="ECO:0000313" key="3">
    <source>
        <dbReference type="Proteomes" id="UP001595604"/>
    </source>
</evidence>
<proteinExistence type="predicted"/>